<gene>
    <name evidence="1" type="ORF">C900_05875</name>
</gene>
<organism evidence="1 2">
    <name type="scientific">Fulvivirga imtechensis AK7</name>
    <dbReference type="NCBI Taxonomy" id="1237149"/>
    <lineage>
        <taxon>Bacteria</taxon>
        <taxon>Pseudomonadati</taxon>
        <taxon>Bacteroidota</taxon>
        <taxon>Cytophagia</taxon>
        <taxon>Cytophagales</taxon>
        <taxon>Fulvivirgaceae</taxon>
        <taxon>Fulvivirga</taxon>
    </lineage>
</organism>
<comment type="caution">
    <text evidence="1">The sequence shown here is derived from an EMBL/GenBank/DDBJ whole genome shotgun (WGS) entry which is preliminary data.</text>
</comment>
<protein>
    <submittedName>
        <fullName evidence="1">Uncharacterized protein</fullName>
    </submittedName>
</protein>
<evidence type="ECO:0000313" key="2">
    <source>
        <dbReference type="Proteomes" id="UP000011135"/>
    </source>
</evidence>
<accession>L8JKL0</accession>
<reference evidence="1 2" key="1">
    <citation type="submission" date="2012-12" db="EMBL/GenBank/DDBJ databases">
        <title>Genome assembly of Fulvivirga imtechensis AK7.</title>
        <authorList>
            <person name="Nupur N."/>
            <person name="Khatri I."/>
            <person name="Kumar R."/>
            <person name="Subramanian S."/>
            <person name="Pinnaka A."/>
        </authorList>
    </citation>
    <scope>NUCLEOTIDE SEQUENCE [LARGE SCALE GENOMIC DNA]</scope>
    <source>
        <strain evidence="1 2">AK7</strain>
    </source>
</reference>
<dbReference type="Proteomes" id="UP000011135">
    <property type="component" value="Unassembled WGS sequence"/>
</dbReference>
<dbReference type="AlphaFoldDB" id="L8JKL0"/>
<proteinExistence type="predicted"/>
<name>L8JKL0_9BACT</name>
<dbReference type="STRING" id="1237149.C900_05875"/>
<dbReference type="RefSeq" id="WP_009582956.1">
    <property type="nucleotide sequence ID" value="NZ_AMZN01000094.1"/>
</dbReference>
<dbReference type="SUPFAM" id="SSF48439">
    <property type="entry name" value="Protein prenylyltransferase"/>
    <property type="match status" value="1"/>
</dbReference>
<evidence type="ECO:0000313" key="1">
    <source>
        <dbReference type="EMBL" id="ELR68743.1"/>
    </source>
</evidence>
<dbReference type="EMBL" id="AMZN01000094">
    <property type="protein sequence ID" value="ELR68743.1"/>
    <property type="molecule type" value="Genomic_DNA"/>
</dbReference>
<sequence length="140" mass="16424">MLIKLIKEKRFEEAYKQVDIQNFKPYYDEILSAVFVDEDMCHYEFLNYIIENHRGDALMHYYAAELMSTALNFMPNGYKIAFDHAMKAIELNPSDISLKEYALLFYEVPDRLLDEQKAKELALEVLKANKESEAAKRVLS</sequence>
<keyword evidence="2" id="KW-1185">Reference proteome</keyword>